<evidence type="ECO:0000256" key="6">
    <source>
        <dbReference type="ARBA" id="ARBA00038046"/>
    </source>
</evidence>
<comment type="caution">
    <text evidence="9">The sequence shown here is derived from an EMBL/GenBank/DDBJ whole genome shotgun (WGS) entry which is preliminary data.</text>
</comment>
<dbReference type="InterPro" id="IPR052081">
    <property type="entry name" value="Dispatched_Hh_regulator"/>
</dbReference>
<dbReference type="Pfam" id="PF02460">
    <property type="entry name" value="Patched"/>
    <property type="match status" value="1"/>
</dbReference>
<dbReference type="PANTHER" id="PTHR45951">
    <property type="entry name" value="PROTEIN DISPATCHED-RELATED"/>
    <property type="match status" value="1"/>
</dbReference>
<dbReference type="PANTHER" id="PTHR45951:SF7">
    <property type="entry name" value="SSD DOMAIN-CONTAINING PROTEIN"/>
    <property type="match status" value="1"/>
</dbReference>
<protein>
    <recommendedName>
        <fullName evidence="8">SSD domain-containing protein</fullName>
    </recommendedName>
</protein>
<dbReference type="GO" id="GO:0016020">
    <property type="term" value="C:membrane"/>
    <property type="evidence" value="ECO:0007669"/>
    <property type="project" value="UniProtKB-SubCell"/>
</dbReference>
<evidence type="ECO:0000256" key="4">
    <source>
        <dbReference type="ARBA" id="ARBA00023136"/>
    </source>
</evidence>
<feature type="transmembrane region" description="Helical" evidence="7">
    <location>
        <begin position="163"/>
        <end position="182"/>
    </location>
</feature>
<feature type="non-terminal residue" evidence="9">
    <location>
        <position position="305"/>
    </location>
</feature>
<dbReference type="InterPro" id="IPR000731">
    <property type="entry name" value="SSD"/>
</dbReference>
<keyword evidence="3 7" id="KW-1133">Transmembrane helix</keyword>
<evidence type="ECO:0000256" key="2">
    <source>
        <dbReference type="ARBA" id="ARBA00022692"/>
    </source>
</evidence>
<evidence type="ECO:0000313" key="10">
    <source>
        <dbReference type="Proteomes" id="UP000626109"/>
    </source>
</evidence>
<gene>
    <name evidence="9" type="ORF">PGLA2088_LOCUS32552</name>
</gene>
<dbReference type="SUPFAM" id="SSF82866">
    <property type="entry name" value="Multidrug efflux transporter AcrB transmembrane domain"/>
    <property type="match status" value="1"/>
</dbReference>
<feature type="domain" description="SSD" evidence="8">
    <location>
        <begin position="165"/>
        <end position="216"/>
    </location>
</feature>
<keyword evidence="2 7" id="KW-0812">Transmembrane</keyword>
<evidence type="ECO:0000256" key="3">
    <source>
        <dbReference type="ARBA" id="ARBA00022989"/>
    </source>
</evidence>
<accession>A0A813KBN8</accession>
<comment type="subcellular location">
    <subcellularLocation>
        <location evidence="1">Membrane</location>
        <topology evidence="1">Multi-pass membrane protein</topology>
    </subcellularLocation>
</comment>
<evidence type="ECO:0000256" key="7">
    <source>
        <dbReference type="SAM" id="Phobius"/>
    </source>
</evidence>
<keyword evidence="4 7" id="KW-0472">Membrane</keyword>
<reference evidence="9" key="1">
    <citation type="submission" date="2021-02" db="EMBL/GenBank/DDBJ databases">
        <authorList>
            <person name="Dougan E. K."/>
            <person name="Rhodes N."/>
            <person name="Thang M."/>
            <person name="Chan C."/>
        </authorList>
    </citation>
    <scope>NUCLEOTIDE SEQUENCE</scope>
</reference>
<feature type="non-terminal residue" evidence="9">
    <location>
        <position position="1"/>
    </location>
</feature>
<name>A0A813KBN8_POLGL</name>
<evidence type="ECO:0000256" key="5">
    <source>
        <dbReference type="ARBA" id="ARBA00023180"/>
    </source>
</evidence>
<keyword evidence="5" id="KW-0325">Glycoprotein</keyword>
<comment type="similarity">
    <text evidence="6">Belongs to the dispatched family.</text>
</comment>
<dbReference type="AlphaFoldDB" id="A0A813KBN8"/>
<organism evidence="9 10">
    <name type="scientific">Polarella glacialis</name>
    <name type="common">Dinoflagellate</name>
    <dbReference type="NCBI Taxonomy" id="89957"/>
    <lineage>
        <taxon>Eukaryota</taxon>
        <taxon>Sar</taxon>
        <taxon>Alveolata</taxon>
        <taxon>Dinophyceae</taxon>
        <taxon>Suessiales</taxon>
        <taxon>Suessiaceae</taxon>
        <taxon>Polarella</taxon>
    </lineage>
</organism>
<dbReference type="GO" id="GO:0022857">
    <property type="term" value="F:transmembrane transporter activity"/>
    <property type="evidence" value="ECO:0007669"/>
    <property type="project" value="TreeGrafter"/>
</dbReference>
<evidence type="ECO:0000256" key="1">
    <source>
        <dbReference type="ARBA" id="ARBA00004141"/>
    </source>
</evidence>
<proteinExistence type="inferred from homology"/>
<feature type="transmembrane region" description="Helical" evidence="7">
    <location>
        <begin position="188"/>
        <end position="214"/>
    </location>
</feature>
<dbReference type="Proteomes" id="UP000626109">
    <property type="component" value="Unassembled WGS sequence"/>
</dbReference>
<dbReference type="EMBL" id="CAJNNW010030180">
    <property type="protein sequence ID" value="CAE8702695.1"/>
    <property type="molecule type" value="Genomic_DNA"/>
</dbReference>
<dbReference type="PROSITE" id="PS50156">
    <property type="entry name" value="SSD"/>
    <property type="match status" value="1"/>
</dbReference>
<dbReference type="InterPro" id="IPR003392">
    <property type="entry name" value="PTHD_SSD"/>
</dbReference>
<evidence type="ECO:0000313" key="9">
    <source>
        <dbReference type="EMBL" id="CAE8702695.1"/>
    </source>
</evidence>
<evidence type="ECO:0000259" key="8">
    <source>
        <dbReference type="PROSITE" id="PS50156"/>
    </source>
</evidence>
<sequence length="305" mass="34073">SMGAIFSTLVDRCESKPNCQWAPPSADAFCSSTAYNQATDGKGLVTGAEKERVYENICDQTKTMWWNSRKQVLPLSFDCGAATKTARYSRSFFFAGAPSEDRSEIDNFQKKYVEANGGWYTQARKIEADNSIERVASLLPVACSRFFPHCLWARFAWAYRRSFHAMAVTTATTCGSFIIGAASPLPQVQSFCVFAAVVVFVDWVFCVTFFAAAVGVHERFFKGFGCLCSCCGIRSRKAGTCLGDGCCWGAFRAVMTLCGTNWKCMPLPNVPGQQPEPRAMEKWFSGTVFRLYRRFAKQLVFFWLL</sequence>